<gene>
    <name evidence="2" type="ORF">PPERSA_09784</name>
</gene>
<name>A0A0V0QTI6_PSEPJ</name>
<dbReference type="PANTHER" id="PTHR11472">
    <property type="entry name" value="DNA REPAIR DEAD HELICASE RAD3/XP-D SUBFAMILY MEMBER"/>
    <property type="match status" value="1"/>
</dbReference>
<dbReference type="InterPro" id="IPR045028">
    <property type="entry name" value="DinG/Rad3-like"/>
</dbReference>
<sequence length="236" mass="27847">MSITTFNKLHILENQKPGQIKIENRNNESTRDGKKNDNKVNDEQEEQQLFNEIGFYLENLIAKIPEGIIIVLPNMTILKNIKKAWFEPTKKYKYAEVIQQYKEEIESNKNGILIDASNNNFLDSFQFKNNLCRALFIIGKPCIFNNKNDYGCVYLIDKVNNEKTQIQQQFSKWIKKKTDFSNNLDDLVQETEQFFQQKFQPSVCIEIDQQIQQEQIQENELIQNDQFDGNEDVDFI</sequence>
<proteinExistence type="predicted"/>
<evidence type="ECO:0000313" key="2">
    <source>
        <dbReference type="EMBL" id="KRX05644.1"/>
    </source>
</evidence>
<accession>A0A0V0QTI6</accession>
<dbReference type="PANTHER" id="PTHR11472:SF34">
    <property type="entry name" value="REGULATOR OF TELOMERE ELONGATION HELICASE 1"/>
    <property type="match status" value="1"/>
</dbReference>
<dbReference type="GO" id="GO:0003678">
    <property type="term" value="F:DNA helicase activity"/>
    <property type="evidence" value="ECO:0007669"/>
    <property type="project" value="TreeGrafter"/>
</dbReference>
<dbReference type="Gene3D" id="3.40.50.300">
    <property type="entry name" value="P-loop containing nucleotide triphosphate hydrolases"/>
    <property type="match status" value="1"/>
</dbReference>
<dbReference type="InParanoid" id="A0A0V0QTI6"/>
<keyword evidence="3" id="KW-1185">Reference proteome</keyword>
<feature type="compositionally biased region" description="Basic and acidic residues" evidence="1">
    <location>
        <begin position="22"/>
        <end position="42"/>
    </location>
</feature>
<dbReference type="InterPro" id="IPR027417">
    <property type="entry name" value="P-loop_NTPase"/>
</dbReference>
<dbReference type="AlphaFoldDB" id="A0A0V0QTI6"/>
<dbReference type="EMBL" id="LDAU01000105">
    <property type="protein sequence ID" value="KRX05644.1"/>
    <property type="molecule type" value="Genomic_DNA"/>
</dbReference>
<evidence type="ECO:0000313" key="3">
    <source>
        <dbReference type="Proteomes" id="UP000054937"/>
    </source>
</evidence>
<comment type="caution">
    <text evidence="2">The sequence shown here is derived from an EMBL/GenBank/DDBJ whole genome shotgun (WGS) entry which is preliminary data.</text>
</comment>
<protein>
    <submittedName>
        <fullName evidence="2">Uncharacterized protein</fullName>
    </submittedName>
</protein>
<organism evidence="2 3">
    <name type="scientific">Pseudocohnilembus persalinus</name>
    <name type="common">Ciliate</name>
    <dbReference type="NCBI Taxonomy" id="266149"/>
    <lineage>
        <taxon>Eukaryota</taxon>
        <taxon>Sar</taxon>
        <taxon>Alveolata</taxon>
        <taxon>Ciliophora</taxon>
        <taxon>Intramacronucleata</taxon>
        <taxon>Oligohymenophorea</taxon>
        <taxon>Scuticociliatia</taxon>
        <taxon>Philasterida</taxon>
        <taxon>Pseudocohnilembidae</taxon>
        <taxon>Pseudocohnilembus</taxon>
    </lineage>
</organism>
<reference evidence="2 3" key="1">
    <citation type="journal article" date="2015" name="Sci. Rep.">
        <title>Genome of the facultative scuticociliatosis pathogen Pseudocohnilembus persalinus provides insight into its virulence through horizontal gene transfer.</title>
        <authorList>
            <person name="Xiong J."/>
            <person name="Wang G."/>
            <person name="Cheng J."/>
            <person name="Tian M."/>
            <person name="Pan X."/>
            <person name="Warren A."/>
            <person name="Jiang C."/>
            <person name="Yuan D."/>
            <person name="Miao W."/>
        </authorList>
    </citation>
    <scope>NUCLEOTIDE SEQUENCE [LARGE SCALE GENOMIC DNA]</scope>
    <source>
        <strain evidence="2">36N120E</strain>
    </source>
</reference>
<dbReference type="Proteomes" id="UP000054937">
    <property type="component" value="Unassembled WGS sequence"/>
</dbReference>
<feature type="region of interest" description="Disordered" evidence="1">
    <location>
        <begin position="17"/>
        <end position="42"/>
    </location>
</feature>
<evidence type="ECO:0000256" key="1">
    <source>
        <dbReference type="SAM" id="MobiDB-lite"/>
    </source>
</evidence>